<dbReference type="InterPro" id="IPR011329">
    <property type="entry name" value="Killer_tox_Kp4/SMK"/>
</dbReference>
<protein>
    <submittedName>
        <fullName evidence="2">Kp4-domain-containing protein</fullName>
    </submittedName>
</protein>
<comment type="caution">
    <text evidence="2">The sequence shown here is derived from an EMBL/GenBank/DDBJ whole genome shotgun (WGS) entry which is preliminary data.</text>
</comment>
<dbReference type="Proteomes" id="UP001283341">
    <property type="component" value="Unassembled WGS sequence"/>
</dbReference>
<reference evidence="2" key="1">
    <citation type="journal article" date="2023" name="Mol. Phylogenet. Evol.">
        <title>Genome-scale phylogeny and comparative genomics of the fungal order Sordariales.</title>
        <authorList>
            <person name="Hensen N."/>
            <person name="Bonometti L."/>
            <person name="Westerberg I."/>
            <person name="Brannstrom I.O."/>
            <person name="Guillou S."/>
            <person name="Cros-Aarteil S."/>
            <person name="Calhoun S."/>
            <person name="Haridas S."/>
            <person name="Kuo A."/>
            <person name="Mondo S."/>
            <person name="Pangilinan J."/>
            <person name="Riley R."/>
            <person name="LaButti K."/>
            <person name="Andreopoulos B."/>
            <person name="Lipzen A."/>
            <person name="Chen C."/>
            <person name="Yan M."/>
            <person name="Daum C."/>
            <person name="Ng V."/>
            <person name="Clum A."/>
            <person name="Steindorff A."/>
            <person name="Ohm R.A."/>
            <person name="Martin F."/>
            <person name="Silar P."/>
            <person name="Natvig D.O."/>
            <person name="Lalanne C."/>
            <person name="Gautier V."/>
            <person name="Ament-Velasquez S.L."/>
            <person name="Kruys A."/>
            <person name="Hutchinson M.I."/>
            <person name="Powell A.J."/>
            <person name="Barry K."/>
            <person name="Miller A.N."/>
            <person name="Grigoriev I.V."/>
            <person name="Debuchy R."/>
            <person name="Gladieux P."/>
            <person name="Hiltunen Thoren M."/>
            <person name="Johannesson H."/>
        </authorList>
    </citation>
    <scope>NUCLEOTIDE SEQUENCE</scope>
    <source>
        <strain evidence="2">CBS 118394</strain>
    </source>
</reference>
<dbReference type="GO" id="GO:0005576">
    <property type="term" value="C:extracellular region"/>
    <property type="evidence" value="ECO:0007669"/>
    <property type="project" value="InterPro"/>
</dbReference>
<dbReference type="Gene3D" id="3.30.430.10">
    <property type="entry name" value="Killer Toxin P4, subunit A"/>
    <property type="match status" value="1"/>
</dbReference>
<evidence type="ECO:0000313" key="3">
    <source>
        <dbReference type="Proteomes" id="UP001283341"/>
    </source>
</evidence>
<dbReference type="Pfam" id="PF09044">
    <property type="entry name" value="Kp4"/>
    <property type="match status" value="1"/>
</dbReference>
<name>A0AAE0HVT3_9PEZI</name>
<sequence length="193" mass="19906">MESSPRDIISQIHVQKPTINSQHPILTSAHLPKNKTPSSQEPTLKMVSFSTLANTIAVAAAAMAGLTSALGINCEGSGGCVAFGMGDELQSFKDVASQIPNRQYQNGEHIACNDGFCLFLQGTGFGAPGSSIPPLIDALLNHNCKTCGSVPIFFPQGSNDPSAGILTSNFVNSVDGCVSNGVSAQICQPGSGL</sequence>
<evidence type="ECO:0000259" key="1">
    <source>
        <dbReference type="Pfam" id="PF09044"/>
    </source>
</evidence>
<feature type="domain" description="Killer toxin Kp4" evidence="1">
    <location>
        <begin position="59"/>
        <end position="171"/>
    </location>
</feature>
<accession>A0AAE0HVT3</accession>
<dbReference type="InterPro" id="IPR015131">
    <property type="entry name" value="Killer_tox_Kp4"/>
</dbReference>
<gene>
    <name evidence="2" type="ORF">B0H66DRAFT_353260</name>
</gene>
<reference evidence="2" key="2">
    <citation type="submission" date="2023-06" db="EMBL/GenBank/DDBJ databases">
        <authorList>
            <consortium name="Lawrence Berkeley National Laboratory"/>
            <person name="Haridas S."/>
            <person name="Hensen N."/>
            <person name="Bonometti L."/>
            <person name="Westerberg I."/>
            <person name="Brannstrom I.O."/>
            <person name="Guillou S."/>
            <person name="Cros-Aarteil S."/>
            <person name="Calhoun S."/>
            <person name="Kuo A."/>
            <person name="Mondo S."/>
            <person name="Pangilinan J."/>
            <person name="Riley R."/>
            <person name="Labutti K."/>
            <person name="Andreopoulos B."/>
            <person name="Lipzen A."/>
            <person name="Chen C."/>
            <person name="Yanf M."/>
            <person name="Daum C."/>
            <person name="Ng V."/>
            <person name="Clum A."/>
            <person name="Steindorff A."/>
            <person name="Ohm R."/>
            <person name="Martin F."/>
            <person name="Silar P."/>
            <person name="Natvig D."/>
            <person name="Lalanne C."/>
            <person name="Gautier V."/>
            <person name="Ament-Velasquez S.L."/>
            <person name="Kruys A."/>
            <person name="Hutchinson M.I."/>
            <person name="Powell A.J."/>
            <person name="Barry K."/>
            <person name="Miller A.N."/>
            <person name="Grigoriev I.V."/>
            <person name="Debuchy R."/>
            <person name="Gladieux P."/>
            <person name="Thoren M.H."/>
            <person name="Johannesson H."/>
        </authorList>
    </citation>
    <scope>NUCLEOTIDE SEQUENCE</scope>
    <source>
        <strain evidence="2">CBS 118394</strain>
    </source>
</reference>
<organism evidence="2 3">
    <name type="scientific">Apodospora peruviana</name>
    <dbReference type="NCBI Taxonomy" id="516989"/>
    <lineage>
        <taxon>Eukaryota</taxon>
        <taxon>Fungi</taxon>
        <taxon>Dikarya</taxon>
        <taxon>Ascomycota</taxon>
        <taxon>Pezizomycotina</taxon>
        <taxon>Sordariomycetes</taxon>
        <taxon>Sordariomycetidae</taxon>
        <taxon>Sordariales</taxon>
        <taxon>Lasiosphaeriaceae</taxon>
        <taxon>Apodospora</taxon>
    </lineage>
</organism>
<dbReference type="AlphaFoldDB" id="A0AAE0HVT3"/>
<dbReference type="SUPFAM" id="SSF55221">
    <property type="entry name" value="Yeast killer toxins"/>
    <property type="match status" value="1"/>
</dbReference>
<proteinExistence type="predicted"/>
<keyword evidence="3" id="KW-1185">Reference proteome</keyword>
<dbReference type="EMBL" id="JAUEDM010000007">
    <property type="protein sequence ID" value="KAK3313484.1"/>
    <property type="molecule type" value="Genomic_DNA"/>
</dbReference>
<evidence type="ECO:0000313" key="2">
    <source>
        <dbReference type="EMBL" id="KAK3313484.1"/>
    </source>
</evidence>